<dbReference type="PANTHER" id="PTHR45947:SF3">
    <property type="entry name" value="SULFOQUINOVOSYL TRANSFERASE SQD2"/>
    <property type="match status" value="1"/>
</dbReference>
<dbReference type="InterPro" id="IPR050194">
    <property type="entry name" value="Glycosyltransferase_grp1"/>
</dbReference>
<dbReference type="Pfam" id="PF13692">
    <property type="entry name" value="Glyco_trans_1_4"/>
    <property type="match status" value="1"/>
</dbReference>
<accession>A0ABP9E498</accession>
<sequence>MPEPPHHDLCIVLTYYSPYVSGLTNVARDLAEGLAARGWRVCVVASKHDPSLPTEEVVNRVQVVRAPVLAKVGKGTIGINLTRLALREMARSALVNLHLPLVEAGLLARLSPVPVVSTYHCDVSLPTGDGPVVRRVVNHAQHRAIDFSSSVALRRSTAAVVSSEDYARHSRLWPAIDGRLVAVPPPCPPRGPGRPTFRRGDGFHVGFLGRIVEEKGVEHLVDAFLALDDPDARLLVGGDYEAVAGGSVVDRVRRHIRDDPRIEMLGFVPEGELDDFYASLDVFALPSVNAFEAFGIVQVVAMMAGVPAVVSDLPGVRTVVEETGFGAVVAPRDVDGLAAALSRLRDSPPDTEAGSTAAATRYSVESVLDAYEAVFHKAAGR</sequence>
<dbReference type="Gene3D" id="3.40.50.2000">
    <property type="entry name" value="Glycogen Phosphorylase B"/>
    <property type="match status" value="2"/>
</dbReference>
<proteinExistence type="predicted"/>
<evidence type="ECO:0000256" key="2">
    <source>
        <dbReference type="ARBA" id="ARBA00022679"/>
    </source>
</evidence>
<evidence type="ECO:0000313" key="5">
    <source>
        <dbReference type="Proteomes" id="UP001500457"/>
    </source>
</evidence>
<keyword evidence="2" id="KW-0808">Transferase</keyword>
<feature type="domain" description="Glycosyltransferase subfamily 4-like N-terminal" evidence="3">
    <location>
        <begin position="22"/>
        <end position="185"/>
    </location>
</feature>
<evidence type="ECO:0000259" key="3">
    <source>
        <dbReference type="Pfam" id="PF13579"/>
    </source>
</evidence>
<reference evidence="5" key="1">
    <citation type="journal article" date="2019" name="Int. J. Syst. Evol. Microbiol.">
        <title>The Global Catalogue of Microorganisms (GCM) 10K type strain sequencing project: providing services to taxonomists for standard genome sequencing and annotation.</title>
        <authorList>
            <consortium name="The Broad Institute Genomics Platform"/>
            <consortium name="The Broad Institute Genome Sequencing Center for Infectious Disease"/>
            <person name="Wu L."/>
            <person name="Ma J."/>
        </authorList>
    </citation>
    <scope>NUCLEOTIDE SEQUENCE [LARGE SCALE GENOMIC DNA]</scope>
    <source>
        <strain evidence="5">JCM 17983</strain>
    </source>
</reference>
<keyword evidence="1" id="KW-0328">Glycosyltransferase</keyword>
<dbReference type="RefSeq" id="WP_274233195.1">
    <property type="nucleotide sequence ID" value="NZ_BAABHQ010000003.1"/>
</dbReference>
<dbReference type="SUPFAM" id="SSF53756">
    <property type="entry name" value="UDP-Glycosyltransferase/glycogen phosphorylase"/>
    <property type="match status" value="1"/>
</dbReference>
<gene>
    <name evidence="4" type="ORF">GCM10023203_15430</name>
</gene>
<dbReference type="InterPro" id="IPR028098">
    <property type="entry name" value="Glyco_trans_4-like_N"/>
</dbReference>
<dbReference type="Pfam" id="PF13579">
    <property type="entry name" value="Glyco_trans_4_4"/>
    <property type="match status" value="1"/>
</dbReference>
<protein>
    <submittedName>
        <fullName evidence="4">Glycosyltransferase family 4 protein</fullName>
    </submittedName>
</protein>
<comment type="caution">
    <text evidence="4">The sequence shown here is derived from an EMBL/GenBank/DDBJ whole genome shotgun (WGS) entry which is preliminary data.</text>
</comment>
<evidence type="ECO:0000256" key="1">
    <source>
        <dbReference type="ARBA" id="ARBA00022676"/>
    </source>
</evidence>
<dbReference type="PANTHER" id="PTHR45947">
    <property type="entry name" value="SULFOQUINOVOSYL TRANSFERASE SQD2"/>
    <property type="match status" value="1"/>
</dbReference>
<name>A0ABP9E498_9PSEU</name>
<organism evidence="4 5">
    <name type="scientific">Actinomycetospora straminea</name>
    <dbReference type="NCBI Taxonomy" id="663607"/>
    <lineage>
        <taxon>Bacteria</taxon>
        <taxon>Bacillati</taxon>
        <taxon>Actinomycetota</taxon>
        <taxon>Actinomycetes</taxon>
        <taxon>Pseudonocardiales</taxon>
        <taxon>Pseudonocardiaceae</taxon>
        <taxon>Actinomycetospora</taxon>
    </lineage>
</organism>
<dbReference type="EMBL" id="BAABHQ010000003">
    <property type="protein sequence ID" value="GAA4867732.1"/>
    <property type="molecule type" value="Genomic_DNA"/>
</dbReference>
<dbReference type="Proteomes" id="UP001500457">
    <property type="component" value="Unassembled WGS sequence"/>
</dbReference>
<dbReference type="CDD" id="cd03801">
    <property type="entry name" value="GT4_PimA-like"/>
    <property type="match status" value="1"/>
</dbReference>
<evidence type="ECO:0000313" key="4">
    <source>
        <dbReference type="EMBL" id="GAA4867732.1"/>
    </source>
</evidence>
<keyword evidence="5" id="KW-1185">Reference proteome</keyword>